<reference evidence="1 2" key="1">
    <citation type="journal article" date="2019" name="Int. J. Syst. Evol. Microbiol.">
        <title>The Global Catalogue of Microorganisms (GCM) 10K type strain sequencing project: providing services to taxonomists for standard genome sequencing and annotation.</title>
        <authorList>
            <consortium name="The Broad Institute Genomics Platform"/>
            <consortium name="The Broad Institute Genome Sequencing Center for Infectious Disease"/>
            <person name="Wu L."/>
            <person name="Ma J."/>
        </authorList>
    </citation>
    <scope>NUCLEOTIDE SEQUENCE [LARGE SCALE GENOMIC DNA]</scope>
    <source>
        <strain evidence="1 2">JCM 15974</strain>
    </source>
</reference>
<name>A0ABN1IKN7_9FLAO</name>
<proteinExistence type="predicted"/>
<comment type="caution">
    <text evidence="1">The sequence shown here is derived from an EMBL/GenBank/DDBJ whole genome shotgun (WGS) entry which is preliminary data.</text>
</comment>
<dbReference type="Proteomes" id="UP001501758">
    <property type="component" value="Unassembled WGS sequence"/>
</dbReference>
<evidence type="ECO:0000313" key="1">
    <source>
        <dbReference type="EMBL" id="GAA0716351.1"/>
    </source>
</evidence>
<gene>
    <name evidence="1" type="ORF">GCM10009430_11980</name>
</gene>
<organism evidence="1 2">
    <name type="scientific">Aquimarina litoralis</name>
    <dbReference type="NCBI Taxonomy" id="584605"/>
    <lineage>
        <taxon>Bacteria</taxon>
        <taxon>Pseudomonadati</taxon>
        <taxon>Bacteroidota</taxon>
        <taxon>Flavobacteriia</taxon>
        <taxon>Flavobacteriales</taxon>
        <taxon>Flavobacteriaceae</taxon>
        <taxon>Aquimarina</taxon>
    </lineage>
</organism>
<accession>A0ABN1IKN7</accession>
<evidence type="ECO:0000313" key="2">
    <source>
        <dbReference type="Proteomes" id="UP001501758"/>
    </source>
</evidence>
<protein>
    <submittedName>
        <fullName evidence="1">Uncharacterized protein</fullName>
    </submittedName>
</protein>
<keyword evidence="2" id="KW-1185">Reference proteome</keyword>
<sequence length="163" mass="18751">MVICTYNLSSAQIPYFDIPGLISRHFEANNVQNLQRQSLTTNLGFAAAAATAGLEKPSRVRFNSGITSLVYINYFEYNTMCNSYINPFKKSKCQNKYNYLRNAHQKVLLLATTPTLNQVNRGVQEQITEKYIHITNTILKELETLKIQVEKDNFYTRLLFDNP</sequence>
<dbReference type="EMBL" id="BAAAGE010000001">
    <property type="protein sequence ID" value="GAA0716351.1"/>
    <property type="molecule type" value="Genomic_DNA"/>
</dbReference>